<dbReference type="EMBL" id="CP034951">
    <property type="protein sequence ID" value="QAA80719.1"/>
    <property type="molecule type" value="Genomic_DNA"/>
</dbReference>
<accession>A0A410G0D0</accession>
<dbReference type="PROSITE" id="PS50975">
    <property type="entry name" value="ATP_GRASP"/>
    <property type="match status" value="1"/>
</dbReference>
<dbReference type="Gene3D" id="3.30.470.20">
    <property type="entry name" value="ATP-grasp fold, B domain"/>
    <property type="match status" value="1"/>
</dbReference>
<evidence type="ECO:0000313" key="4">
    <source>
        <dbReference type="Proteomes" id="UP000285517"/>
    </source>
</evidence>
<dbReference type="PANTHER" id="PTHR42793">
    <property type="entry name" value="COA BINDING DOMAIN CONTAINING PROTEIN"/>
    <property type="match status" value="1"/>
</dbReference>
<dbReference type="InterPro" id="IPR011761">
    <property type="entry name" value="ATP-grasp"/>
</dbReference>
<dbReference type="Pfam" id="PF13380">
    <property type="entry name" value="CoA_binding_2"/>
    <property type="match status" value="1"/>
</dbReference>
<dbReference type="InterPro" id="IPR016102">
    <property type="entry name" value="Succinyl-CoA_synth-like"/>
</dbReference>
<dbReference type="SUPFAM" id="SSF51735">
    <property type="entry name" value="NAD(P)-binding Rossmann-fold domains"/>
    <property type="match status" value="1"/>
</dbReference>
<dbReference type="Proteomes" id="UP000285517">
    <property type="component" value="Chromosome"/>
</dbReference>
<evidence type="ECO:0000313" key="3">
    <source>
        <dbReference type="EMBL" id="QAA80719.1"/>
    </source>
</evidence>
<organism evidence="3 4">
    <name type="scientific">Aequorivita ciconiae</name>
    <dbReference type="NCBI Taxonomy" id="2494375"/>
    <lineage>
        <taxon>Bacteria</taxon>
        <taxon>Pseudomonadati</taxon>
        <taxon>Bacteroidota</taxon>
        <taxon>Flavobacteriia</taxon>
        <taxon>Flavobacteriales</taxon>
        <taxon>Flavobacteriaceae</taxon>
        <taxon>Aequorivita</taxon>
    </lineage>
</organism>
<evidence type="ECO:0000259" key="2">
    <source>
        <dbReference type="PROSITE" id="PS50975"/>
    </source>
</evidence>
<dbReference type="Gene3D" id="3.40.50.720">
    <property type="entry name" value="NAD(P)-binding Rossmann-like Domain"/>
    <property type="match status" value="1"/>
</dbReference>
<proteinExistence type="predicted"/>
<dbReference type="RefSeq" id="WP_128249115.1">
    <property type="nucleotide sequence ID" value="NZ_CP034951.1"/>
</dbReference>
<dbReference type="Gene3D" id="3.40.50.261">
    <property type="entry name" value="Succinyl-CoA synthetase domains"/>
    <property type="match status" value="2"/>
</dbReference>
<dbReference type="InterPro" id="IPR036291">
    <property type="entry name" value="NAD(P)-bd_dom_sf"/>
</dbReference>
<dbReference type="InterPro" id="IPR032875">
    <property type="entry name" value="Succ_CoA_lig_flav_dom"/>
</dbReference>
<dbReference type="OrthoDB" id="9807426at2"/>
<dbReference type="PANTHER" id="PTHR42793:SF1">
    <property type="entry name" value="PEPTIDYL-LYSINE N-ACETYLTRANSFERASE PATZ"/>
    <property type="match status" value="1"/>
</dbReference>
<reference evidence="3 4" key="1">
    <citation type="submission" date="2019-01" db="EMBL/GenBank/DDBJ databases">
        <title>Complete genome sequencing of Aequorivita sp. H23M31.</title>
        <authorList>
            <person name="Bae J.-W."/>
        </authorList>
    </citation>
    <scope>NUCLEOTIDE SEQUENCE [LARGE SCALE GENOMIC DNA]</scope>
    <source>
        <strain evidence="3 4">H23M31</strain>
    </source>
</reference>
<dbReference type="Pfam" id="PF13607">
    <property type="entry name" value="Succ_CoA_lig"/>
    <property type="match status" value="1"/>
</dbReference>
<dbReference type="SMART" id="SM00881">
    <property type="entry name" value="CoA_binding"/>
    <property type="match status" value="1"/>
</dbReference>
<protein>
    <submittedName>
        <fullName evidence="3">CoA-binding protein</fullName>
    </submittedName>
</protein>
<dbReference type="GO" id="GO:0046872">
    <property type="term" value="F:metal ion binding"/>
    <property type="evidence" value="ECO:0007669"/>
    <property type="project" value="InterPro"/>
</dbReference>
<feature type="domain" description="ATP-grasp" evidence="2">
    <location>
        <begin position="488"/>
        <end position="537"/>
    </location>
</feature>
<keyword evidence="4" id="KW-1185">Reference proteome</keyword>
<dbReference type="GO" id="GO:0005524">
    <property type="term" value="F:ATP binding"/>
    <property type="evidence" value="ECO:0007669"/>
    <property type="project" value="UniProtKB-UniRule"/>
</dbReference>
<evidence type="ECO:0000256" key="1">
    <source>
        <dbReference type="PROSITE-ProRule" id="PRU00409"/>
    </source>
</evidence>
<dbReference type="SUPFAM" id="SSF56059">
    <property type="entry name" value="Glutathione synthetase ATP-binding domain-like"/>
    <property type="match status" value="1"/>
</dbReference>
<name>A0A410G0D0_9FLAO</name>
<dbReference type="Gene3D" id="3.30.1490.20">
    <property type="entry name" value="ATP-grasp fold, A domain"/>
    <property type="match status" value="1"/>
</dbReference>
<keyword evidence="1" id="KW-0547">Nucleotide-binding</keyword>
<sequence length="686" mass="73439">MVNKQLLQPESIVVIGGSNDIKKPGGNMLRNILAGGFDGGLTVVNPKEERVQGIKSYSTVEEIPNADLAILAIAAKYCPATIKTLAEEKNTKAFIIISAGFGEGDEQGKKWEDEIRETVNSVNGCLIGPNCIGVITEKYKGVFTAPVPPFNPKGCDLISGSGATAVFIMEAGMALGVTFAYVFSTGNAAQTTVEDILEYMDLNFDPEKDPLIKLLYLETVSNPKKLLKHASSLIKKGAKIAAIKAGSTEEGSRAATSHTGAIASSDMTVRALFHKAGIVYCSSREQLLSVAAIFNYRKLKGKNIAIITHAGGSAVMLADQLSKGGLKVPEISGPDAEKLKSFLYPGSSIANPIDFLATGTAEQLGIIIDYCEHKFDNIDAMVVVFGSAGLFNVENVYNVLSVKLEICNKPIFPVLPSVVNAQNEIQSFLRKGHIHFPDEVVLGKALAQVFNTPAPQSQEISLPKIDSEKIRKVIDSASDGYLSPSQTVEILDAAGIPRVHEIVESSKKNLLKALENISFPVVMKVVGPLHKSDAQGVILNIANQEEAGETFDSLMKIKEAKAVMVQPQLAGLELFVGVMKEPGFNHTILCGLGGIFIEVLQDVSAGLSPISKNEATEMVQSLRGYKLIQGARGQKGANEAIFIEIIQRLSALVEAAPEIVEMDINPLIGTQESIIAVDARIKVQKT</sequence>
<dbReference type="AlphaFoldDB" id="A0A410G0D0"/>
<dbReference type="Pfam" id="PF13549">
    <property type="entry name" value="ATP-grasp_5"/>
    <property type="match status" value="1"/>
</dbReference>
<keyword evidence="1" id="KW-0067">ATP-binding</keyword>
<dbReference type="InterPro" id="IPR003781">
    <property type="entry name" value="CoA-bd"/>
</dbReference>
<dbReference type="InterPro" id="IPR013815">
    <property type="entry name" value="ATP_grasp_subdomain_1"/>
</dbReference>
<dbReference type="SUPFAM" id="SSF52210">
    <property type="entry name" value="Succinyl-CoA synthetase domains"/>
    <property type="match status" value="2"/>
</dbReference>
<dbReference type="KEGG" id="aev:EI546_02790"/>
<gene>
    <name evidence="3" type="ORF">EI546_02790</name>
</gene>